<dbReference type="GO" id="GO:0043937">
    <property type="term" value="P:regulation of sporulation"/>
    <property type="evidence" value="ECO:0007669"/>
    <property type="project" value="InterPro"/>
</dbReference>
<dbReference type="SUPFAM" id="SSF140500">
    <property type="entry name" value="BAS1536-like"/>
    <property type="match status" value="1"/>
</dbReference>
<gene>
    <name evidence="1" type="ordered locus">CLJ_B2559</name>
</gene>
<protein>
    <recommendedName>
        <fullName evidence="3">Aspartyl-phosphate phosphatase Spo0E family protein</fullName>
    </recommendedName>
</protein>
<sequence>MEDARQALYECIEKYGLNDIRTIKKSKELEELILKNIRG</sequence>
<dbReference type="EMBL" id="CP001083">
    <property type="protein sequence ID" value="ACQ52325.1"/>
    <property type="molecule type" value="Genomic_DNA"/>
</dbReference>
<dbReference type="KEGG" id="cbi:CLJ_B2559"/>
<dbReference type="InterPro" id="IPR037208">
    <property type="entry name" value="Spo0E-like_sf"/>
</dbReference>
<reference evidence="1 2" key="1">
    <citation type="journal article" date="2007" name="PLoS ONE">
        <title>Analysis of the neurotoxin complex genes in Clostridium botulinum A1-A4 and B1 strains: BoNT/A3, /Ba4 and /B1 clusters are located within plasmids.</title>
        <authorList>
            <person name="Smith T.J."/>
            <person name="Hill K.K."/>
            <person name="Foley B.T."/>
            <person name="Detter J.C."/>
            <person name="Munk A.C."/>
            <person name="Bruce D.C."/>
            <person name="Doggett N.A."/>
            <person name="Smith L.A."/>
            <person name="Marks J.D."/>
            <person name="Xie G."/>
            <person name="Brettin T.S."/>
        </authorList>
    </citation>
    <scope>NUCLEOTIDE SEQUENCE [LARGE SCALE GENOMIC DNA]</scope>
    <source>
        <strain evidence="2">657 / Type Ba4</strain>
    </source>
</reference>
<dbReference type="Gene3D" id="4.10.280.10">
    <property type="entry name" value="Helix-loop-helix DNA-binding domain"/>
    <property type="match status" value="1"/>
</dbReference>
<evidence type="ECO:0000313" key="1">
    <source>
        <dbReference type="EMBL" id="ACQ52325.1"/>
    </source>
</evidence>
<proteinExistence type="predicted"/>
<dbReference type="Proteomes" id="UP000002333">
    <property type="component" value="Chromosome"/>
</dbReference>
<evidence type="ECO:0000313" key="2">
    <source>
        <dbReference type="Proteomes" id="UP000002333"/>
    </source>
</evidence>
<accession>A0A3F2ZZP8</accession>
<name>A0A3F2ZZP8_CLOB6</name>
<evidence type="ECO:0008006" key="3">
    <source>
        <dbReference type="Google" id="ProtNLM"/>
    </source>
</evidence>
<dbReference type="GO" id="GO:0046983">
    <property type="term" value="F:protein dimerization activity"/>
    <property type="evidence" value="ECO:0007669"/>
    <property type="project" value="InterPro"/>
</dbReference>
<dbReference type="RefSeq" id="WP_012720635.1">
    <property type="nucleotide sequence ID" value="NC_012658.1"/>
</dbReference>
<dbReference type="InterPro" id="IPR036638">
    <property type="entry name" value="HLH_DNA-bd_sf"/>
</dbReference>
<reference evidence="2" key="2">
    <citation type="submission" date="2008-05" db="EMBL/GenBank/DDBJ databases">
        <title>Genome sequence of Clostridium botulinum Ba4 strain 657.</title>
        <authorList>
            <person name="Shrivastava S."/>
            <person name="Brown J.L."/>
            <person name="Bruce D."/>
            <person name="Detter C."/>
            <person name="Munk C."/>
            <person name="Smith L.A."/>
            <person name="Smith T.J."/>
            <person name="Sutton G."/>
            <person name="Brettin T.S."/>
        </authorList>
    </citation>
    <scope>NUCLEOTIDE SEQUENCE [LARGE SCALE GENOMIC DNA]</scope>
    <source>
        <strain evidence="2">657 / Type Ba4</strain>
    </source>
</reference>
<dbReference type="Pfam" id="PF09388">
    <property type="entry name" value="SpoOE-like"/>
    <property type="match status" value="1"/>
</dbReference>
<dbReference type="AlphaFoldDB" id="A0A3F2ZZP8"/>
<organism evidence="1 2">
    <name type="scientific">Clostridium botulinum (strain 657 / Type Ba4)</name>
    <dbReference type="NCBI Taxonomy" id="515621"/>
    <lineage>
        <taxon>Bacteria</taxon>
        <taxon>Bacillati</taxon>
        <taxon>Bacillota</taxon>
        <taxon>Clostridia</taxon>
        <taxon>Eubacteriales</taxon>
        <taxon>Clostridiaceae</taxon>
        <taxon>Clostridium</taxon>
    </lineage>
</organism>
<dbReference type="InterPro" id="IPR018540">
    <property type="entry name" value="Spo0E-like"/>
</dbReference>